<evidence type="ECO:0000259" key="11">
    <source>
        <dbReference type="Pfam" id="PF02870"/>
    </source>
</evidence>
<dbReference type="GO" id="GO:0005737">
    <property type="term" value="C:cytoplasm"/>
    <property type="evidence" value="ECO:0007669"/>
    <property type="project" value="UniProtKB-SubCell"/>
</dbReference>
<dbReference type="PANTHER" id="PTHR10815">
    <property type="entry name" value="METHYLATED-DNA--PROTEIN-CYSTEINE METHYLTRANSFERASE"/>
    <property type="match status" value="1"/>
</dbReference>
<dbReference type="InterPro" id="IPR036388">
    <property type="entry name" value="WH-like_DNA-bd_sf"/>
</dbReference>
<dbReference type="InterPro" id="IPR023546">
    <property type="entry name" value="MGMT"/>
</dbReference>
<dbReference type="PANTHER" id="PTHR10815:SF5">
    <property type="entry name" value="METHYLATED-DNA--PROTEIN-CYSTEINE METHYLTRANSFERASE"/>
    <property type="match status" value="1"/>
</dbReference>
<dbReference type="NCBIfam" id="TIGR00589">
    <property type="entry name" value="ogt"/>
    <property type="match status" value="1"/>
</dbReference>
<dbReference type="Pfam" id="PF02870">
    <property type="entry name" value="Methyltransf_1N"/>
    <property type="match status" value="1"/>
</dbReference>
<dbReference type="GO" id="GO:0006307">
    <property type="term" value="P:DNA alkylation repair"/>
    <property type="evidence" value="ECO:0007669"/>
    <property type="project" value="UniProtKB-UniRule"/>
</dbReference>
<comment type="subcellular location">
    <subcellularLocation>
        <location evidence="9">Cytoplasm</location>
    </subcellularLocation>
</comment>
<reference evidence="12 13" key="1">
    <citation type="submission" date="2019-06" db="EMBL/GenBank/DDBJ databases">
        <title>Sequencing the genomes of 1000 actinobacteria strains.</title>
        <authorList>
            <person name="Klenk H.-P."/>
        </authorList>
    </citation>
    <scope>NUCLEOTIDE SEQUENCE [LARGE SCALE GENOMIC DNA]</scope>
    <source>
        <strain evidence="12 13">DSM 4813</strain>
    </source>
</reference>
<evidence type="ECO:0000256" key="6">
    <source>
        <dbReference type="ARBA" id="ARBA00022763"/>
    </source>
</evidence>
<evidence type="ECO:0000256" key="8">
    <source>
        <dbReference type="ARBA" id="ARBA00049348"/>
    </source>
</evidence>
<dbReference type="InterPro" id="IPR036631">
    <property type="entry name" value="MGMT_N_sf"/>
</dbReference>
<protein>
    <recommendedName>
        <fullName evidence="9">Methylated-DNA--protein-cysteine methyltransferase</fullName>
        <ecNumber evidence="9">2.1.1.63</ecNumber>
    </recommendedName>
    <alternativeName>
        <fullName evidence="9">6-O-methylguanine-DNA methyltransferase</fullName>
        <shortName evidence="9">MGMT</shortName>
    </alternativeName>
    <alternativeName>
        <fullName evidence="9">O-6-methylguanine-DNA-alkyltransferase</fullName>
    </alternativeName>
</protein>
<evidence type="ECO:0000256" key="5">
    <source>
        <dbReference type="ARBA" id="ARBA00022679"/>
    </source>
</evidence>
<dbReference type="Pfam" id="PF01035">
    <property type="entry name" value="DNA_binding_1"/>
    <property type="match status" value="1"/>
</dbReference>
<dbReference type="InterPro" id="IPR001497">
    <property type="entry name" value="MethylDNA_cys_MeTrfase_AS"/>
</dbReference>
<dbReference type="EMBL" id="VFOS01000001">
    <property type="protein sequence ID" value="TQL64122.1"/>
    <property type="molecule type" value="Genomic_DNA"/>
</dbReference>
<name>A0A542ZUV8_RARFA</name>
<organism evidence="12 13">
    <name type="scientific">Rarobacter faecitabidus</name>
    <dbReference type="NCBI Taxonomy" id="13243"/>
    <lineage>
        <taxon>Bacteria</taxon>
        <taxon>Bacillati</taxon>
        <taxon>Actinomycetota</taxon>
        <taxon>Actinomycetes</taxon>
        <taxon>Micrococcales</taxon>
        <taxon>Rarobacteraceae</taxon>
        <taxon>Rarobacter</taxon>
    </lineage>
</organism>
<dbReference type="HAMAP" id="MF_00772">
    <property type="entry name" value="OGT"/>
    <property type="match status" value="1"/>
</dbReference>
<dbReference type="EC" id="2.1.1.63" evidence="9"/>
<evidence type="ECO:0000256" key="1">
    <source>
        <dbReference type="ARBA" id="ARBA00001286"/>
    </source>
</evidence>
<evidence type="ECO:0000259" key="10">
    <source>
        <dbReference type="Pfam" id="PF01035"/>
    </source>
</evidence>
<dbReference type="OrthoDB" id="9802228at2"/>
<evidence type="ECO:0000256" key="4">
    <source>
        <dbReference type="ARBA" id="ARBA00022603"/>
    </source>
</evidence>
<dbReference type="PROSITE" id="PS00374">
    <property type="entry name" value="MGMT"/>
    <property type="match status" value="1"/>
</dbReference>
<gene>
    <name evidence="12" type="ORF">FB461_0613</name>
</gene>
<dbReference type="GO" id="GO:0032259">
    <property type="term" value="P:methylation"/>
    <property type="evidence" value="ECO:0007669"/>
    <property type="project" value="UniProtKB-KW"/>
</dbReference>
<dbReference type="SUPFAM" id="SSF53155">
    <property type="entry name" value="Methylated DNA-protein cysteine methyltransferase domain"/>
    <property type="match status" value="1"/>
</dbReference>
<dbReference type="InterPro" id="IPR014048">
    <property type="entry name" value="MethylDNA_cys_MeTrfase_DNA-bd"/>
</dbReference>
<keyword evidence="13" id="KW-1185">Reference proteome</keyword>
<feature type="domain" description="Methylated-DNA-[protein]-cysteine S-methyltransferase DNA binding" evidence="10">
    <location>
        <begin position="93"/>
        <end position="171"/>
    </location>
</feature>
<comment type="catalytic activity">
    <reaction evidence="1 9">
        <text>a 4-O-methyl-thymidine in DNA + L-cysteinyl-[protein] = a thymidine in DNA + S-methyl-L-cysteinyl-[protein]</text>
        <dbReference type="Rhea" id="RHEA:53428"/>
        <dbReference type="Rhea" id="RHEA-COMP:10131"/>
        <dbReference type="Rhea" id="RHEA-COMP:10132"/>
        <dbReference type="Rhea" id="RHEA-COMP:13555"/>
        <dbReference type="Rhea" id="RHEA-COMP:13556"/>
        <dbReference type="ChEBI" id="CHEBI:29950"/>
        <dbReference type="ChEBI" id="CHEBI:82612"/>
        <dbReference type="ChEBI" id="CHEBI:137386"/>
        <dbReference type="ChEBI" id="CHEBI:137387"/>
        <dbReference type="EC" id="2.1.1.63"/>
    </reaction>
</comment>
<dbReference type="Gene3D" id="1.10.10.10">
    <property type="entry name" value="Winged helix-like DNA-binding domain superfamily/Winged helix DNA-binding domain"/>
    <property type="match status" value="1"/>
</dbReference>
<comment type="function">
    <text evidence="9">Involved in the cellular defense against the biological effects of O6-methylguanine (O6-MeG) and O4-methylthymine (O4-MeT) in DNA. Repairs the methylated nucleobase in DNA by stoichiometrically transferring the methyl group to a cysteine residue in the enzyme. This is a suicide reaction: the enzyme is irreversibly inactivated.</text>
</comment>
<keyword evidence="7 9" id="KW-0234">DNA repair</keyword>
<feature type="domain" description="Methylguanine DNA methyltransferase ribonuclease-like" evidence="11">
    <location>
        <begin position="12"/>
        <end position="86"/>
    </location>
</feature>
<keyword evidence="6 9" id="KW-0227">DNA damage</keyword>
<comment type="miscellaneous">
    <text evidence="9">This enzyme catalyzes only one turnover and therefore is not strictly catalytic. According to one definition, an enzyme is a biocatalyst that acts repeatedly and over many reaction cycles.</text>
</comment>
<dbReference type="GO" id="GO:0003908">
    <property type="term" value="F:methylated-DNA-[protein]-cysteine S-methyltransferase activity"/>
    <property type="evidence" value="ECO:0007669"/>
    <property type="project" value="UniProtKB-UniRule"/>
</dbReference>
<accession>A0A542ZUV8</accession>
<dbReference type="AlphaFoldDB" id="A0A542ZUV8"/>
<evidence type="ECO:0000256" key="9">
    <source>
        <dbReference type="HAMAP-Rule" id="MF_00772"/>
    </source>
</evidence>
<dbReference type="InterPro" id="IPR008332">
    <property type="entry name" value="MethylG_MeTrfase_N"/>
</dbReference>
<comment type="caution">
    <text evidence="12">The sequence shown here is derived from an EMBL/GenBank/DDBJ whole genome shotgun (WGS) entry which is preliminary data.</text>
</comment>
<evidence type="ECO:0000256" key="3">
    <source>
        <dbReference type="ARBA" id="ARBA00022490"/>
    </source>
</evidence>
<keyword evidence="3 9" id="KW-0963">Cytoplasm</keyword>
<feature type="active site" description="Nucleophile; methyl group acceptor" evidence="9">
    <location>
        <position position="143"/>
    </location>
</feature>
<comment type="similarity">
    <text evidence="2 9">Belongs to the MGMT family.</text>
</comment>
<comment type="catalytic activity">
    <reaction evidence="8 9">
        <text>a 6-O-methyl-2'-deoxyguanosine in DNA + L-cysteinyl-[protein] = S-methyl-L-cysteinyl-[protein] + a 2'-deoxyguanosine in DNA</text>
        <dbReference type="Rhea" id="RHEA:24000"/>
        <dbReference type="Rhea" id="RHEA-COMP:10131"/>
        <dbReference type="Rhea" id="RHEA-COMP:10132"/>
        <dbReference type="Rhea" id="RHEA-COMP:11367"/>
        <dbReference type="Rhea" id="RHEA-COMP:11368"/>
        <dbReference type="ChEBI" id="CHEBI:29950"/>
        <dbReference type="ChEBI" id="CHEBI:82612"/>
        <dbReference type="ChEBI" id="CHEBI:85445"/>
        <dbReference type="ChEBI" id="CHEBI:85448"/>
        <dbReference type="EC" id="2.1.1.63"/>
    </reaction>
</comment>
<evidence type="ECO:0000313" key="12">
    <source>
        <dbReference type="EMBL" id="TQL64122.1"/>
    </source>
</evidence>
<dbReference type="FunFam" id="1.10.10.10:FF:000214">
    <property type="entry name" value="Methylated-DNA--protein-cysteine methyltransferase"/>
    <property type="match status" value="1"/>
</dbReference>
<keyword evidence="5 9" id="KW-0808">Transferase</keyword>
<dbReference type="CDD" id="cd06445">
    <property type="entry name" value="ATase"/>
    <property type="match status" value="1"/>
</dbReference>
<dbReference type="SUPFAM" id="SSF46767">
    <property type="entry name" value="Methylated DNA-protein cysteine methyltransferase, C-terminal domain"/>
    <property type="match status" value="1"/>
</dbReference>
<sequence length="180" mass="19179">MTPALSGADVAHRTVDSPIGPLLLAASEAGVVKIAFQREGFDNVLAFLAEAQGARVSGAVRPLDRVAMQLDEYFAGSRREFDVPLDHSLSKGFRLRVQQLMPEIEYGTTWSYRKLAERAGNANTTRAVGTACGTNPLPIVIPCHRVLRTDGSLGGYAGGLDIKVALLDLERDGTLASLGS</sequence>
<keyword evidence="4 9" id="KW-0489">Methyltransferase</keyword>
<dbReference type="RefSeq" id="WP_142118837.1">
    <property type="nucleotide sequence ID" value="NZ_BAAASV010000003.1"/>
</dbReference>
<dbReference type="Gene3D" id="3.30.160.70">
    <property type="entry name" value="Methylated DNA-protein cysteine methyltransferase domain"/>
    <property type="match status" value="1"/>
</dbReference>
<dbReference type="InterPro" id="IPR036217">
    <property type="entry name" value="MethylDNA_cys_MeTrfase_DNAb"/>
</dbReference>
<evidence type="ECO:0000256" key="7">
    <source>
        <dbReference type="ARBA" id="ARBA00023204"/>
    </source>
</evidence>
<dbReference type="Proteomes" id="UP000315389">
    <property type="component" value="Unassembled WGS sequence"/>
</dbReference>
<evidence type="ECO:0000256" key="2">
    <source>
        <dbReference type="ARBA" id="ARBA00008711"/>
    </source>
</evidence>
<evidence type="ECO:0000313" key="13">
    <source>
        <dbReference type="Proteomes" id="UP000315389"/>
    </source>
</evidence>
<proteinExistence type="inferred from homology"/>